<accession>A0A453E4P8</accession>
<evidence type="ECO:0000313" key="5">
    <source>
        <dbReference type="Proteomes" id="UP000015105"/>
    </source>
</evidence>
<name>A0A453E4P8_AEGTS</name>
<feature type="region of interest" description="Disordered" evidence="2">
    <location>
        <begin position="1"/>
        <end position="176"/>
    </location>
</feature>
<keyword evidence="5" id="KW-1185">Reference proteome</keyword>
<dbReference type="AlphaFoldDB" id="A0A453E4P8"/>
<feature type="compositionally biased region" description="Gly residues" evidence="2">
    <location>
        <begin position="13"/>
        <end position="33"/>
    </location>
</feature>
<dbReference type="PROSITE" id="PS50102">
    <property type="entry name" value="RRM"/>
    <property type="match status" value="1"/>
</dbReference>
<sequence length="306" mass="31007">GYSRGDGDYNSGGRDGGAGGARGGYNRDGGSGRGFDDHRGGSGAGYGGRGQENNQGDGGYGQAPPKGPPSYGGPPGDYAPPPSSYGGNNVYSSDSAVPPPNSYGGGRGPYPPSYGAPPPNPYSGGAPGGQGGLPPTYDGGYGGRSAPGGGGAGGAPPPYHGGGGGGGGYSANAAPEPTTKVKQCDANCDDSCDNARIYISNLPPDVTVEELQELFGGIGQVGRIKQKRGYKDQWPWNIKIYTDDSGKAKGDACLAYEDPSAAHSAGGFYNGMFSAVVATMHHIFLYNTLCFPLHNAYALLRFQIMT</sequence>
<evidence type="ECO:0000256" key="1">
    <source>
        <dbReference type="PROSITE-ProRule" id="PRU00176"/>
    </source>
</evidence>
<evidence type="ECO:0000313" key="4">
    <source>
        <dbReference type="EnsemblPlants" id="AET3Gv20220000.11"/>
    </source>
</evidence>
<reference evidence="5" key="1">
    <citation type="journal article" date="2014" name="Science">
        <title>Ancient hybridizations among the ancestral genomes of bread wheat.</title>
        <authorList>
            <consortium name="International Wheat Genome Sequencing Consortium,"/>
            <person name="Marcussen T."/>
            <person name="Sandve S.R."/>
            <person name="Heier L."/>
            <person name="Spannagl M."/>
            <person name="Pfeifer M."/>
            <person name="Jakobsen K.S."/>
            <person name="Wulff B.B."/>
            <person name="Steuernagel B."/>
            <person name="Mayer K.F."/>
            <person name="Olsen O.A."/>
        </authorList>
    </citation>
    <scope>NUCLEOTIDE SEQUENCE [LARGE SCALE GENOMIC DNA]</scope>
    <source>
        <strain evidence="5">cv. AL8/78</strain>
    </source>
</reference>
<reference evidence="4" key="5">
    <citation type="journal article" date="2021" name="G3 (Bethesda)">
        <title>Aegilops tauschii genome assembly Aet v5.0 features greater sequence contiguity and improved annotation.</title>
        <authorList>
            <person name="Wang L."/>
            <person name="Zhu T."/>
            <person name="Rodriguez J.C."/>
            <person name="Deal K.R."/>
            <person name="Dubcovsky J."/>
            <person name="McGuire P.E."/>
            <person name="Lux T."/>
            <person name="Spannagl M."/>
            <person name="Mayer K.F.X."/>
            <person name="Baldrich P."/>
            <person name="Meyers B.C."/>
            <person name="Huo N."/>
            <person name="Gu Y.Q."/>
            <person name="Zhou H."/>
            <person name="Devos K.M."/>
            <person name="Bennetzen J.L."/>
            <person name="Unver T."/>
            <person name="Budak H."/>
            <person name="Gulick P.J."/>
            <person name="Galiba G."/>
            <person name="Kalapos B."/>
            <person name="Nelson D.R."/>
            <person name="Li P."/>
            <person name="You F.M."/>
            <person name="Luo M.C."/>
            <person name="Dvorak J."/>
        </authorList>
    </citation>
    <scope>NUCLEOTIDE SEQUENCE [LARGE SCALE GENOMIC DNA]</scope>
    <source>
        <strain evidence="4">cv. AL8/78</strain>
    </source>
</reference>
<dbReference type="Gramene" id="AET3Gv20220000.11">
    <property type="protein sequence ID" value="AET3Gv20220000.11"/>
    <property type="gene ID" value="AET3Gv20220000"/>
</dbReference>
<reference evidence="4" key="3">
    <citation type="journal article" date="2017" name="Nature">
        <title>Genome sequence of the progenitor of the wheat D genome Aegilops tauschii.</title>
        <authorList>
            <person name="Luo M.C."/>
            <person name="Gu Y.Q."/>
            <person name="Puiu D."/>
            <person name="Wang H."/>
            <person name="Twardziok S.O."/>
            <person name="Deal K.R."/>
            <person name="Huo N."/>
            <person name="Zhu T."/>
            <person name="Wang L."/>
            <person name="Wang Y."/>
            <person name="McGuire P.E."/>
            <person name="Liu S."/>
            <person name="Long H."/>
            <person name="Ramasamy R.K."/>
            <person name="Rodriguez J.C."/>
            <person name="Van S.L."/>
            <person name="Yuan L."/>
            <person name="Wang Z."/>
            <person name="Xia Z."/>
            <person name="Xiao L."/>
            <person name="Anderson O.D."/>
            <person name="Ouyang S."/>
            <person name="Liang Y."/>
            <person name="Zimin A.V."/>
            <person name="Pertea G."/>
            <person name="Qi P."/>
            <person name="Bennetzen J.L."/>
            <person name="Dai X."/>
            <person name="Dawson M.W."/>
            <person name="Muller H.G."/>
            <person name="Kugler K."/>
            <person name="Rivarola-Duarte L."/>
            <person name="Spannagl M."/>
            <person name="Mayer K.F.X."/>
            <person name="Lu F.H."/>
            <person name="Bevan M.W."/>
            <person name="Leroy P."/>
            <person name="Li P."/>
            <person name="You F.M."/>
            <person name="Sun Q."/>
            <person name="Liu Z."/>
            <person name="Lyons E."/>
            <person name="Wicker T."/>
            <person name="Salzberg S.L."/>
            <person name="Devos K.M."/>
            <person name="Dvorak J."/>
        </authorList>
    </citation>
    <scope>NUCLEOTIDE SEQUENCE [LARGE SCALE GENOMIC DNA]</scope>
    <source>
        <strain evidence="4">cv. AL8/78</strain>
    </source>
</reference>
<reference evidence="4" key="4">
    <citation type="submission" date="2019-03" db="UniProtKB">
        <authorList>
            <consortium name="EnsemblPlants"/>
        </authorList>
    </citation>
    <scope>IDENTIFICATION</scope>
</reference>
<organism evidence="4 5">
    <name type="scientific">Aegilops tauschii subsp. strangulata</name>
    <name type="common">Goatgrass</name>
    <dbReference type="NCBI Taxonomy" id="200361"/>
    <lineage>
        <taxon>Eukaryota</taxon>
        <taxon>Viridiplantae</taxon>
        <taxon>Streptophyta</taxon>
        <taxon>Embryophyta</taxon>
        <taxon>Tracheophyta</taxon>
        <taxon>Spermatophyta</taxon>
        <taxon>Magnoliopsida</taxon>
        <taxon>Liliopsida</taxon>
        <taxon>Poales</taxon>
        <taxon>Poaceae</taxon>
        <taxon>BOP clade</taxon>
        <taxon>Pooideae</taxon>
        <taxon>Triticodae</taxon>
        <taxon>Triticeae</taxon>
        <taxon>Triticinae</taxon>
        <taxon>Aegilops</taxon>
    </lineage>
</organism>
<feature type="domain" description="RRM" evidence="3">
    <location>
        <begin position="195"/>
        <end position="271"/>
    </location>
</feature>
<evidence type="ECO:0000259" key="3">
    <source>
        <dbReference type="PROSITE" id="PS50102"/>
    </source>
</evidence>
<dbReference type="EnsemblPlants" id="AET3Gv20220000.11">
    <property type="protein sequence ID" value="AET3Gv20220000.11"/>
    <property type="gene ID" value="AET3Gv20220000"/>
</dbReference>
<keyword evidence="1" id="KW-0694">RNA-binding</keyword>
<dbReference type="Gene3D" id="3.30.70.330">
    <property type="match status" value="1"/>
</dbReference>
<reference evidence="5" key="2">
    <citation type="journal article" date="2017" name="Nat. Plants">
        <title>The Aegilops tauschii genome reveals multiple impacts of transposons.</title>
        <authorList>
            <person name="Zhao G."/>
            <person name="Zou C."/>
            <person name="Li K."/>
            <person name="Wang K."/>
            <person name="Li T."/>
            <person name="Gao L."/>
            <person name="Zhang X."/>
            <person name="Wang H."/>
            <person name="Yang Z."/>
            <person name="Liu X."/>
            <person name="Jiang W."/>
            <person name="Mao L."/>
            <person name="Kong X."/>
            <person name="Jiao Y."/>
            <person name="Jia J."/>
        </authorList>
    </citation>
    <scope>NUCLEOTIDE SEQUENCE [LARGE SCALE GENOMIC DNA]</scope>
    <source>
        <strain evidence="5">cv. AL8/78</strain>
    </source>
</reference>
<dbReference type="PANTHER" id="PTHR12999:SF7">
    <property type="entry name" value="TRANSCRIPTION INITIATION FACTOR TFIID SUBUNIT 15B"/>
    <property type="match status" value="1"/>
</dbReference>
<dbReference type="InterPro" id="IPR035979">
    <property type="entry name" value="RBD_domain_sf"/>
</dbReference>
<dbReference type="Pfam" id="PF00076">
    <property type="entry name" value="RRM_1"/>
    <property type="match status" value="1"/>
</dbReference>
<dbReference type="PANTHER" id="PTHR12999">
    <property type="entry name" value="ZINC FINGER RAN-BINDING DOMAIN-CONTAINING PROTEIN 2 ZRANB2-RELATED"/>
    <property type="match status" value="1"/>
</dbReference>
<feature type="compositionally biased region" description="Low complexity" evidence="2">
    <location>
        <begin position="1"/>
        <end position="12"/>
    </location>
</feature>
<feature type="compositionally biased region" description="Pro residues" evidence="2">
    <location>
        <begin position="65"/>
        <end position="83"/>
    </location>
</feature>
<feature type="compositionally biased region" description="Pro residues" evidence="2">
    <location>
        <begin position="109"/>
        <end position="121"/>
    </location>
</feature>
<dbReference type="InterPro" id="IPR012677">
    <property type="entry name" value="Nucleotide-bd_a/b_plait_sf"/>
</dbReference>
<dbReference type="SUPFAM" id="SSF54928">
    <property type="entry name" value="RNA-binding domain, RBD"/>
    <property type="match status" value="1"/>
</dbReference>
<feature type="compositionally biased region" description="Gly residues" evidence="2">
    <location>
        <begin position="41"/>
        <end position="61"/>
    </location>
</feature>
<proteinExistence type="predicted"/>
<feature type="compositionally biased region" description="Gly residues" evidence="2">
    <location>
        <begin position="139"/>
        <end position="169"/>
    </location>
</feature>
<protein>
    <recommendedName>
        <fullName evidence="3">RRM domain-containing protein</fullName>
    </recommendedName>
</protein>
<dbReference type="InterPro" id="IPR000504">
    <property type="entry name" value="RRM_dom"/>
</dbReference>
<dbReference type="Proteomes" id="UP000015105">
    <property type="component" value="Chromosome 3D"/>
</dbReference>
<evidence type="ECO:0000256" key="2">
    <source>
        <dbReference type="SAM" id="MobiDB-lite"/>
    </source>
</evidence>
<dbReference type="GO" id="GO:0003723">
    <property type="term" value="F:RNA binding"/>
    <property type="evidence" value="ECO:0007669"/>
    <property type="project" value="UniProtKB-UniRule"/>
</dbReference>